<evidence type="ECO:0000256" key="7">
    <source>
        <dbReference type="ARBA" id="ARBA00023049"/>
    </source>
</evidence>
<comment type="similarity">
    <text evidence="1">Belongs to the peptidase C40 family.</text>
</comment>
<dbReference type="Gene3D" id="3.40.140.10">
    <property type="entry name" value="Cytidine Deaminase, domain 2"/>
    <property type="match status" value="1"/>
</dbReference>
<feature type="domain" description="NlpC/P60" evidence="8">
    <location>
        <begin position="102"/>
        <end position="248"/>
    </location>
</feature>
<evidence type="ECO:0000313" key="9">
    <source>
        <dbReference type="EMBL" id="MFM0595324.1"/>
    </source>
</evidence>
<sequence length="252" mass="27282">MNDAIKNAIAVHALAEYPRECCGLVVQGFEGDAYMPCRNTAVTPLEHFVLAPSDFAAAEDLGDIVAVVHSHPGGSASPSVADKAMCEASGIDNWIIVALGVQGDGSIAVDDWCEFGPSGYVAPLLNREFVHGVHDCYSLIRDWYCIERGVELQDFERADGWWADGKSNLYLDNYRAAGFVEVSIPASGDFEAGDVLVMQIRSKNDVPNHAGIYLGGGLLLHHMHGRLSGRTVWGGMWAQCLRKVLRYQGGVS</sequence>
<dbReference type="InterPro" id="IPR000555">
    <property type="entry name" value="JAMM/MPN+_dom"/>
</dbReference>
<dbReference type="InterPro" id="IPR028090">
    <property type="entry name" value="JAB_dom_prok"/>
</dbReference>
<reference evidence="9 10" key="1">
    <citation type="journal article" date="2024" name="Chem. Sci.">
        <title>Discovery of megapolipeptins by genome mining of a Burkholderiales bacteria collection.</title>
        <authorList>
            <person name="Paulo B.S."/>
            <person name="Recchia M.J.J."/>
            <person name="Lee S."/>
            <person name="Fergusson C.H."/>
            <person name="Romanowski S.B."/>
            <person name="Hernandez A."/>
            <person name="Krull N."/>
            <person name="Liu D.Y."/>
            <person name="Cavanagh H."/>
            <person name="Bos A."/>
            <person name="Gray C.A."/>
            <person name="Murphy B.T."/>
            <person name="Linington R.G."/>
            <person name="Eustaquio A.S."/>
        </authorList>
    </citation>
    <scope>NUCLEOTIDE SEQUENCE [LARGE SCALE GENOMIC DNA]</scope>
    <source>
        <strain evidence="9 10">RL17-335-BIF-A</strain>
    </source>
</reference>
<dbReference type="InterPro" id="IPR000064">
    <property type="entry name" value="NLP_P60_dom"/>
</dbReference>
<keyword evidence="7" id="KW-0482">Metalloprotease</keyword>
<comment type="caution">
    <text evidence="9">The sequence shown here is derived from an EMBL/GenBank/DDBJ whole genome shotgun (WGS) entry which is preliminary data.</text>
</comment>
<dbReference type="SUPFAM" id="SSF102712">
    <property type="entry name" value="JAB1/MPN domain"/>
    <property type="match status" value="1"/>
</dbReference>
<keyword evidence="2" id="KW-0645">Protease</keyword>
<proteinExistence type="inferred from homology"/>
<dbReference type="RefSeq" id="WP_408214660.1">
    <property type="nucleotide sequence ID" value="NZ_JAQQBZ010000014.1"/>
</dbReference>
<dbReference type="SUPFAM" id="SSF54001">
    <property type="entry name" value="Cysteine proteinases"/>
    <property type="match status" value="1"/>
</dbReference>
<dbReference type="PANTHER" id="PTHR34858:SF1">
    <property type="entry name" value="CYSO-CYSTEINE PEPTIDASE"/>
    <property type="match status" value="1"/>
</dbReference>
<dbReference type="PANTHER" id="PTHR34858">
    <property type="entry name" value="CYSO-CYSTEINE PEPTIDASE"/>
    <property type="match status" value="1"/>
</dbReference>
<dbReference type="PROSITE" id="PS51935">
    <property type="entry name" value="NLPC_P60"/>
    <property type="match status" value="1"/>
</dbReference>
<keyword evidence="3" id="KW-0479">Metal-binding</keyword>
<dbReference type="Proteomes" id="UP001629367">
    <property type="component" value="Unassembled WGS sequence"/>
</dbReference>
<protein>
    <submittedName>
        <fullName evidence="9">Mov34/MPN/PAD-1 family protein</fullName>
    </submittedName>
</protein>
<name>A0ABW9DAN5_9BURK</name>
<keyword evidence="5" id="KW-0788">Thiol protease</keyword>
<organism evidence="9 10">
    <name type="scientific">Paraburkholderia dilworthii</name>
    <dbReference type="NCBI Taxonomy" id="948106"/>
    <lineage>
        <taxon>Bacteria</taxon>
        <taxon>Pseudomonadati</taxon>
        <taxon>Pseudomonadota</taxon>
        <taxon>Betaproteobacteria</taxon>
        <taxon>Burkholderiales</taxon>
        <taxon>Burkholderiaceae</taxon>
        <taxon>Paraburkholderia</taxon>
    </lineage>
</organism>
<accession>A0ABW9DAN5</accession>
<dbReference type="CDD" id="cd08073">
    <property type="entry name" value="MPN_NLPC_P60"/>
    <property type="match status" value="1"/>
</dbReference>
<evidence type="ECO:0000256" key="4">
    <source>
        <dbReference type="ARBA" id="ARBA00022801"/>
    </source>
</evidence>
<dbReference type="Pfam" id="PF00877">
    <property type="entry name" value="NLPC_P60"/>
    <property type="match status" value="1"/>
</dbReference>
<dbReference type="InterPro" id="IPR051929">
    <property type="entry name" value="VirAsm_ModProt"/>
</dbReference>
<dbReference type="SMART" id="SM00232">
    <property type="entry name" value="JAB_MPN"/>
    <property type="match status" value="1"/>
</dbReference>
<evidence type="ECO:0000313" key="10">
    <source>
        <dbReference type="Proteomes" id="UP001629367"/>
    </source>
</evidence>
<evidence type="ECO:0000256" key="1">
    <source>
        <dbReference type="ARBA" id="ARBA00007074"/>
    </source>
</evidence>
<dbReference type="InterPro" id="IPR038765">
    <property type="entry name" value="Papain-like_cys_pep_sf"/>
</dbReference>
<gene>
    <name evidence="9" type="ORF">PQQ68_20075</name>
</gene>
<evidence type="ECO:0000259" key="8">
    <source>
        <dbReference type="PROSITE" id="PS51935"/>
    </source>
</evidence>
<dbReference type="EMBL" id="JAQQBZ010000014">
    <property type="protein sequence ID" value="MFM0595324.1"/>
    <property type="molecule type" value="Genomic_DNA"/>
</dbReference>
<evidence type="ECO:0000256" key="3">
    <source>
        <dbReference type="ARBA" id="ARBA00022723"/>
    </source>
</evidence>
<dbReference type="Gene3D" id="3.90.1720.10">
    <property type="entry name" value="endopeptidase domain like (from Nostoc punctiforme)"/>
    <property type="match status" value="1"/>
</dbReference>
<keyword evidence="6" id="KW-0862">Zinc</keyword>
<dbReference type="Pfam" id="PF14464">
    <property type="entry name" value="Prok-JAB"/>
    <property type="match status" value="1"/>
</dbReference>
<evidence type="ECO:0000256" key="6">
    <source>
        <dbReference type="ARBA" id="ARBA00022833"/>
    </source>
</evidence>
<keyword evidence="10" id="KW-1185">Reference proteome</keyword>
<evidence type="ECO:0000256" key="5">
    <source>
        <dbReference type="ARBA" id="ARBA00022807"/>
    </source>
</evidence>
<evidence type="ECO:0000256" key="2">
    <source>
        <dbReference type="ARBA" id="ARBA00022670"/>
    </source>
</evidence>
<keyword evidence="4" id="KW-0378">Hydrolase</keyword>